<dbReference type="AlphaFoldDB" id="A0A4S4MC54"/>
<evidence type="ECO:0000313" key="3">
    <source>
        <dbReference type="Proteomes" id="UP000308730"/>
    </source>
</evidence>
<accession>A0A4S4MC54</accession>
<dbReference type="Proteomes" id="UP000308730">
    <property type="component" value="Unassembled WGS sequence"/>
</dbReference>
<comment type="caution">
    <text evidence="2">The sequence shown here is derived from an EMBL/GenBank/DDBJ whole genome shotgun (WGS) entry which is preliminary data.</text>
</comment>
<dbReference type="InterPro" id="IPR032710">
    <property type="entry name" value="NTF2-like_dom_sf"/>
</dbReference>
<proteinExistence type="predicted"/>
<dbReference type="PANTHER" id="PTHR39598">
    <property type="entry name" value="AUSTINOL SYNTHESIS PROTEIN F-RELATED"/>
    <property type="match status" value="1"/>
</dbReference>
<dbReference type="Gene3D" id="3.10.450.50">
    <property type="match status" value="1"/>
</dbReference>
<keyword evidence="3" id="KW-1185">Reference proteome</keyword>
<evidence type="ECO:0000259" key="1">
    <source>
        <dbReference type="Pfam" id="PF12680"/>
    </source>
</evidence>
<dbReference type="Pfam" id="PF12680">
    <property type="entry name" value="SnoaL_2"/>
    <property type="match status" value="1"/>
</dbReference>
<evidence type="ECO:0000313" key="2">
    <source>
        <dbReference type="EMBL" id="THH20620.1"/>
    </source>
</evidence>
<dbReference type="PANTHER" id="PTHR39598:SF1">
    <property type="entry name" value="AUSTINOID BIOSYNTHESIS CLUSTERS PROTEIN F-RELATED"/>
    <property type="match status" value="1"/>
</dbReference>
<name>A0A4S4MC54_9APHY</name>
<dbReference type="InterPro" id="IPR050977">
    <property type="entry name" value="Fungal_Meroterpenoid_Isomerase"/>
</dbReference>
<dbReference type="SUPFAM" id="SSF54427">
    <property type="entry name" value="NTF2-like"/>
    <property type="match status" value="1"/>
</dbReference>
<dbReference type="OrthoDB" id="2803124at2759"/>
<feature type="domain" description="SnoaL-like" evidence="1">
    <location>
        <begin position="65"/>
        <end position="164"/>
    </location>
</feature>
<dbReference type="InterPro" id="IPR037401">
    <property type="entry name" value="SnoaL-like"/>
</dbReference>
<organism evidence="2 3">
    <name type="scientific">Antrodiella citrinella</name>
    <dbReference type="NCBI Taxonomy" id="2447956"/>
    <lineage>
        <taxon>Eukaryota</taxon>
        <taxon>Fungi</taxon>
        <taxon>Dikarya</taxon>
        <taxon>Basidiomycota</taxon>
        <taxon>Agaricomycotina</taxon>
        <taxon>Agaricomycetes</taxon>
        <taxon>Polyporales</taxon>
        <taxon>Steccherinaceae</taxon>
        <taxon>Antrodiella</taxon>
    </lineage>
</organism>
<reference evidence="2 3" key="1">
    <citation type="submission" date="2019-02" db="EMBL/GenBank/DDBJ databases">
        <title>Genome sequencing of the rare red list fungi Antrodiella citrinella (Flaviporus citrinellus).</title>
        <authorList>
            <person name="Buettner E."/>
            <person name="Kellner H."/>
        </authorList>
    </citation>
    <scope>NUCLEOTIDE SEQUENCE [LARGE SCALE GENOMIC DNA]</scope>
    <source>
        <strain evidence="2 3">DSM 108506</strain>
    </source>
</reference>
<gene>
    <name evidence="2" type="ORF">EUX98_g8547</name>
</gene>
<protein>
    <recommendedName>
        <fullName evidence="1">SnoaL-like domain-containing protein</fullName>
    </recommendedName>
</protein>
<dbReference type="EMBL" id="SGPM01000484">
    <property type="protein sequence ID" value="THH20620.1"/>
    <property type="molecule type" value="Genomic_DNA"/>
</dbReference>
<sequence>MWSMCLIFTFPSRDALHGDLVRAYKISGDDLSRTSSLAILPITRVHMAVLPTDAIRDPSPQLQVVLRWLDALVTTHDVKALESTLTEDYTYQVLPRSLGRLARSKSEFLEYCDSFSMRVVRDFEATIHEVIETPNNVVFHASSTAISATGYPYANEYIIIMHVNLQPDGEYKIRSTKEFVDSKLSSEFFPAEAKRQQEVVEAKRQQEMVMTS</sequence>